<dbReference type="Pfam" id="PF00069">
    <property type="entry name" value="Pkinase"/>
    <property type="match status" value="1"/>
</dbReference>
<feature type="binding site" evidence="1">
    <location>
        <position position="54"/>
    </location>
    <ligand>
        <name>ATP</name>
        <dbReference type="ChEBI" id="CHEBI:30616"/>
    </ligand>
</feature>
<name>A0A0C2J9N9_THEKT</name>
<dbReference type="PROSITE" id="PS50011">
    <property type="entry name" value="PROTEIN_KINASE_DOM"/>
    <property type="match status" value="1"/>
</dbReference>
<keyword evidence="1" id="KW-0547">Nucleotide-binding</keyword>
<organism evidence="3 4">
    <name type="scientific">Thelohanellus kitauei</name>
    <name type="common">Myxosporean</name>
    <dbReference type="NCBI Taxonomy" id="669202"/>
    <lineage>
        <taxon>Eukaryota</taxon>
        <taxon>Metazoa</taxon>
        <taxon>Cnidaria</taxon>
        <taxon>Myxozoa</taxon>
        <taxon>Myxosporea</taxon>
        <taxon>Bivalvulida</taxon>
        <taxon>Platysporina</taxon>
        <taxon>Myxobolidae</taxon>
        <taxon>Thelohanellus</taxon>
    </lineage>
</organism>
<gene>
    <name evidence="3" type="ORF">RF11_11545</name>
</gene>
<accession>A0A0C2J9N9</accession>
<keyword evidence="4" id="KW-1185">Reference proteome</keyword>
<reference evidence="3 4" key="1">
    <citation type="journal article" date="2014" name="Genome Biol. Evol.">
        <title>The genome of the myxosporean Thelohanellus kitauei shows adaptations to nutrient acquisition within its fish host.</title>
        <authorList>
            <person name="Yang Y."/>
            <person name="Xiong J."/>
            <person name="Zhou Z."/>
            <person name="Huo F."/>
            <person name="Miao W."/>
            <person name="Ran C."/>
            <person name="Liu Y."/>
            <person name="Zhang J."/>
            <person name="Feng J."/>
            <person name="Wang M."/>
            <person name="Wang M."/>
            <person name="Wang L."/>
            <person name="Yao B."/>
        </authorList>
    </citation>
    <scope>NUCLEOTIDE SEQUENCE [LARGE SCALE GENOMIC DNA]</scope>
    <source>
        <strain evidence="3">Wuqing</strain>
    </source>
</reference>
<dbReference type="PANTHER" id="PTHR24347">
    <property type="entry name" value="SERINE/THREONINE-PROTEIN KINASE"/>
    <property type="match status" value="1"/>
</dbReference>
<sequence length="127" mass="14602">MTYVEIESLKTNVKFVKEEGFYAKYTTSETLGYGLTSVVQKCTDQETLKEYAVKIIERNSLKDLEVNAEISALSQLSGHPNIVRLVDHYCDENYYFLVFELAQGGELFEILKNKITLKEQTKDGFVR</sequence>
<proteinExistence type="predicted"/>
<dbReference type="PROSITE" id="PS00107">
    <property type="entry name" value="PROTEIN_KINASE_ATP"/>
    <property type="match status" value="1"/>
</dbReference>
<dbReference type="SMART" id="SM00220">
    <property type="entry name" value="S_TKc"/>
    <property type="match status" value="1"/>
</dbReference>
<dbReference type="InterPro" id="IPR011009">
    <property type="entry name" value="Kinase-like_dom_sf"/>
</dbReference>
<evidence type="ECO:0000259" key="2">
    <source>
        <dbReference type="PROSITE" id="PS50011"/>
    </source>
</evidence>
<dbReference type="SUPFAM" id="SSF56112">
    <property type="entry name" value="Protein kinase-like (PK-like)"/>
    <property type="match status" value="1"/>
</dbReference>
<evidence type="ECO:0000256" key="1">
    <source>
        <dbReference type="PROSITE-ProRule" id="PRU10141"/>
    </source>
</evidence>
<dbReference type="AlphaFoldDB" id="A0A0C2J9N9"/>
<keyword evidence="1" id="KW-0067">ATP-binding</keyword>
<dbReference type="OMA" id="VQRCVHK"/>
<feature type="domain" description="Protein kinase" evidence="2">
    <location>
        <begin position="25"/>
        <end position="127"/>
    </location>
</feature>
<dbReference type="InterPro" id="IPR017441">
    <property type="entry name" value="Protein_kinase_ATP_BS"/>
</dbReference>
<dbReference type="EMBL" id="JWZT01003680">
    <property type="protein sequence ID" value="KII65873.1"/>
    <property type="molecule type" value="Genomic_DNA"/>
</dbReference>
<keyword evidence="3" id="KW-0418">Kinase</keyword>
<dbReference type="Gene3D" id="3.30.200.20">
    <property type="entry name" value="Phosphorylase Kinase, domain 1"/>
    <property type="match status" value="1"/>
</dbReference>
<dbReference type="GO" id="GO:0005524">
    <property type="term" value="F:ATP binding"/>
    <property type="evidence" value="ECO:0007669"/>
    <property type="project" value="UniProtKB-UniRule"/>
</dbReference>
<evidence type="ECO:0000313" key="4">
    <source>
        <dbReference type="Proteomes" id="UP000031668"/>
    </source>
</evidence>
<dbReference type="Proteomes" id="UP000031668">
    <property type="component" value="Unassembled WGS sequence"/>
</dbReference>
<dbReference type="GO" id="GO:0004672">
    <property type="term" value="F:protein kinase activity"/>
    <property type="evidence" value="ECO:0007669"/>
    <property type="project" value="InterPro"/>
</dbReference>
<dbReference type="OrthoDB" id="419455at2759"/>
<keyword evidence="3" id="KW-0808">Transferase</keyword>
<comment type="caution">
    <text evidence="3">The sequence shown here is derived from an EMBL/GenBank/DDBJ whole genome shotgun (WGS) entry which is preliminary data.</text>
</comment>
<evidence type="ECO:0000313" key="3">
    <source>
        <dbReference type="EMBL" id="KII65873.1"/>
    </source>
</evidence>
<dbReference type="InterPro" id="IPR000719">
    <property type="entry name" value="Prot_kinase_dom"/>
</dbReference>
<protein>
    <submittedName>
        <fullName evidence="3">Phosphorylase b kinase gamma catalytic chain, skeletal muscle/heart isoform</fullName>
    </submittedName>
</protein>